<comment type="caution">
    <text evidence="17">The sequence shown here is derived from an EMBL/GenBank/DDBJ whole genome shotgun (WGS) entry which is preliminary data.</text>
</comment>
<name>R3W4S5_9ENTE</name>
<dbReference type="InterPro" id="IPR003594">
    <property type="entry name" value="HATPase_dom"/>
</dbReference>
<dbReference type="Pfam" id="PF00512">
    <property type="entry name" value="HisKA"/>
    <property type="match status" value="1"/>
</dbReference>
<dbReference type="SMART" id="SM00388">
    <property type="entry name" value="HisKA"/>
    <property type="match status" value="1"/>
</dbReference>
<dbReference type="Proteomes" id="UP000013785">
    <property type="component" value="Unassembled WGS sequence"/>
</dbReference>
<dbReference type="InterPro" id="IPR057640">
    <property type="entry name" value="Cache_WalK"/>
</dbReference>
<dbReference type="SUPFAM" id="SSF47384">
    <property type="entry name" value="Homodimeric domain of signal transducing histidine kinase"/>
    <property type="match status" value="1"/>
</dbReference>
<dbReference type="InterPro" id="IPR000014">
    <property type="entry name" value="PAS"/>
</dbReference>
<evidence type="ECO:0000256" key="12">
    <source>
        <dbReference type="SAM" id="Phobius"/>
    </source>
</evidence>
<evidence type="ECO:0000259" key="15">
    <source>
        <dbReference type="PROSITE" id="PS50113"/>
    </source>
</evidence>
<dbReference type="PROSITE" id="PS50113">
    <property type="entry name" value="PAC"/>
    <property type="match status" value="1"/>
</dbReference>
<dbReference type="HOGENOM" id="CLU_000445_89_2_9"/>
<dbReference type="GO" id="GO:0016036">
    <property type="term" value="P:cellular response to phosphate starvation"/>
    <property type="evidence" value="ECO:0007669"/>
    <property type="project" value="TreeGrafter"/>
</dbReference>
<evidence type="ECO:0000256" key="11">
    <source>
        <dbReference type="SAM" id="Coils"/>
    </source>
</evidence>
<dbReference type="GO" id="GO:0000155">
    <property type="term" value="F:phosphorelay sensor kinase activity"/>
    <property type="evidence" value="ECO:0007669"/>
    <property type="project" value="InterPro"/>
</dbReference>
<feature type="transmembrane region" description="Helical" evidence="12">
    <location>
        <begin position="182"/>
        <end position="203"/>
    </location>
</feature>
<comment type="catalytic activity">
    <reaction evidence="1">
        <text>ATP + protein L-histidine = ADP + protein N-phospho-L-histidine.</text>
        <dbReference type="EC" id="2.7.13.3"/>
    </reaction>
</comment>
<evidence type="ECO:0000313" key="18">
    <source>
        <dbReference type="Proteomes" id="UP000013785"/>
    </source>
</evidence>
<dbReference type="InterPro" id="IPR004358">
    <property type="entry name" value="Sig_transdc_His_kin-like_C"/>
</dbReference>
<dbReference type="STRING" id="154621.RV11_GL000687"/>
<dbReference type="InterPro" id="IPR013767">
    <property type="entry name" value="PAS_fold"/>
</dbReference>
<keyword evidence="10 12" id="KW-0472">Membrane</keyword>
<dbReference type="FunFam" id="1.10.287.130:FF:000001">
    <property type="entry name" value="Two-component sensor histidine kinase"/>
    <property type="match status" value="1"/>
</dbReference>
<feature type="domain" description="PAS" evidence="14">
    <location>
        <begin position="262"/>
        <end position="326"/>
    </location>
</feature>
<evidence type="ECO:0000256" key="6">
    <source>
        <dbReference type="ARBA" id="ARBA00022692"/>
    </source>
</evidence>
<feature type="domain" description="PAC" evidence="15">
    <location>
        <begin position="327"/>
        <end position="383"/>
    </location>
</feature>
<dbReference type="AlphaFoldDB" id="R3W4S5"/>
<keyword evidence="5" id="KW-0808">Transferase</keyword>
<evidence type="ECO:0000256" key="2">
    <source>
        <dbReference type="ARBA" id="ARBA00004370"/>
    </source>
</evidence>
<dbReference type="NCBIfam" id="TIGR00229">
    <property type="entry name" value="sensory_box"/>
    <property type="match status" value="1"/>
</dbReference>
<dbReference type="Pfam" id="PF00989">
    <property type="entry name" value="PAS"/>
    <property type="match status" value="1"/>
</dbReference>
<dbReference type="SUPFAM" id="SSF158472">
    <property type="entry name" value="HAMP domain-like"/>
    <property type="match status" value="1"/>
</dbReference>
<dbReference type="PANTHER" id="PTHR45453:SF1">
    <property type="entry name" value="PHOSPHATE REGULON SENSOR PROTEIN PHOR"/>
    <property type="match status" value="1"/>
</dbReference>
<dbReference type="Pfam" id="PF23846">
    <property type="entry name" value="Cache_WalK"/>
    <property type="match status" value="1"/>
</dbReference>
<dbReference type="RefSeq" id="WP_010769503.1">
    <property type="nucleotide sequence ID" value="NZ_ASWE01000001.1"/>
</dbReference>
<dbReference type="Gene3D" id="1.10.8.500">
    <property type="entry name" value="HAMP domain in histidine kinase"/>
    <property type="match status" value="1"/>
</dbReference>
<keyword evidence="9" id="KW-0902">Two-component regulatory system</keyword>
<dbReference type="GO" id="GO:0005886">
    <property type="term" value="C:plasma membrane"/>
    <property type="evidence" value="ECO:0007669"/>
    <property type="project" value="TreeGrafter"/>
</dbReference>
<keyword evidence="6 12" id="KW-0812">Transmembrane</keyword>
<evidence type="ECO:0000313" key="17">
    <source>
        <dbReference type="EMBL" id="EOL42516.1"/>
    </source>
</evidence>
<dbReference type="Gene3D" id="3.30.450.20">
    <property type="entry name" value="PAS domain"/>
    <property type="match status" value="2"/>
</dbReference>
<dbReference type="InterPro" id="IPR049814">
    <property type="entry name" value="Resp_reg_WalK"/>
</dbReference>
<feature type="domain" description="Histidine kinase" evidence="13">
    <location>
        <begin position="387"/>
        <end position="607"/>
    </location>
</feature>
<keyword evidence="7" id="KW-0418">Kinase</keyword>
<proteinExistence type="predicted"/>
<dbReference type="InterPro" id="IPR003660">
    <property type="entry name" value="HAMP_dom"/>
</dbReference>
<evidence type="ECO:0000256" key="5">
    <source>
        <dbReference type="ARBA" id="ARBA00022679"/>
    </source>
</evidence>
<dbReference type="PANTHER" id="PTHR45453">
    <property type="entry name" value="PHOSPHATE REGULON SENSOR PROTEIN PHOR"/>
    <property type="match status" value="1"/>
</dbReference>
<organism evidence="17 18">
    <name type="scientific">Enterococcus phoeniculicola ATCC BAA-412</name>
    <dbReference type="NCBI Taxonomy" id="1158610"/>
    <lineage>
        <taxon>Bacteria</taxon>
        <taxon>Bacillati</taxon>
        <taxon>Bacillota</taxon>
        <taxon>Bacilli</taxon>
        <taxon>Lactobacillales</taxon>
        <taxon>Enterococcaceae</taxon>
        <taxon>Enterococcus</taxon>
    </lineage>
</organism>
<dbReference type="EMBL" id="AJAT01000017">
    <property type="protein sequence ID" value="EOL42516.1"/>
    <property type="molecule type" value="Genomic_DNA"/>
</dbReference>
<dbReference type="PATRIC" id="fig|1158610.3.peg.2852"/>
<dbReference type="OrthoDB" id="9813151at2"/>
<dbReference type="InterPro" id="IPR005467">
    <property type="entry name" value="His_kinase_dom"/>
</dbReference>
<evidence type="ECO:0000259" key="13">
    <source>
        <dbReference type="PROSITE" id="PS50109"/>
    </source>
</evidence>
<evidence type="ECO:0000256" key="10">
    <source>
        <dbReference type="ARBA" id="ARBA00023136"/>
    </source>
</evidence>
<dbReference type="GO" id="GO:0006355">
    <property type="term" value="P:regulation of DNA-templated transcription"/>
    <property type="evidence" value="ECO:0007669"/>
    <property type="project" value="InterPro"/>
</dbReference>
<dbReference type="NCBIfam" id="NF033092">
    <property type="entry name" value="HK_WalK"/>
    <property type="match status" value="1"/>
</dbReference>
<keyword evidence="18" id="KW-1185">Reference proteome</keyword>
<dbReference type="CDD" id="cd00075">
    <property type="entry name" value="HATPase"/>
    <property type="match status" value="1"/>
</dbReference>
<feature type="coiled-coil region" evidence="11">
    <location>
        <begin position="238"/>
        <end position="265"/>
    </location>
</feature>
<gene>
    <name evidence="17" type="ORF">UC3_02868</name>
</gene>
<evidence type="ECO:0000256" key="4">
    <source>
        <dbReference type="ARBA" id="ARBA00022553"/>
    </source>
</evidence>
<dbReference type="SMART" id="SM00387">
    <property type="entry name" value="HATPase_c"/>
    <property type="match status" value="1"/>
</dbReference>
<dbReference type="CDD" id="cd06225">
    <property type="entry name" value="HAMP"/>
    <property type="match status" value="1"/>
</dbReference>
<dbReference type="CDD" id="cd00082">
    <property type="entry name" value="HisKA"/>
    <property type="match status" value="1"/>
</dbReference>
<reference evidence="17 18" key="1">
    <citation type="submission" date="2013-02" db="EMBL/GenBank/DDBJ databases">
        <title>The Genome Sequence of Enterococcus phoeniculicola BAA-412.</title>
        <authorList>
            <consortium name="The Broad Institute Genome Sequencing Platform"/>
            <consortium name="The Broad Institute Genome Sequencing Center for Infectious Disease"/>
            <person name="Earl A.M."/>
            <person name="Gilmore M.S."/>
            <person name="Lebreton F."/>
            <person name="Walker B."/>
            <person name="Young S.K."/>
            <person name="Zeng Q."/>
            <person name="Gargeya S."/>
            <person name="Fitzgerald M."/>
            <person name="Haas B."/>
            <person name="Abouelleil A."/>
            <person name="Alvarado L."/>
            <person name="Arachchi H.M."/>
            <person name="Berlin A.M."/>
            <person name="Chapman S.B."/>
            <person name="Dewar J."/>
            <person name="Goldberg J."/>
            <person name="Griggs A."/>
            <person name="Gujja S."/>
            <person name="Hansen M."/>
            <person name="Howarth C."/>
            <person name="Imamovic A."/>
            <person name="Larimer J."/>
            <person name="McCowan C."/>
            <person name="Murphy C."/>
            <person name="Neiman D."/>
            <person name="Pearson M."/>
            <person name="Priest M."/>
            <person name="Roberts A."/>
            <person name="Saif S."/>
            <person name="Shea T."/>
            <person name="Sisk P."/>
            <person name="Sykes S."/>
            <person name="Wortman J."/>
            <person name="Nusbaum C."/>
            <person name="Birren B."/>
        </authorList>
    </citation>
    <scope>NUCLEOTIDE SEQUENCE [LARGE SCALE GENOMIC DNA]</scope>
    <source>
        <strain evidence="17 18">ATCC BAA-412</strain>
    </source>
</reference>
<accession>R3W4S5</accession>
<dbReference type="SUPFAM" id="SSF55785">
    <property type="entry name" value="PYP-like sensor domain (PAS domain)"/>
    <property type="match status" value="1"/>
</dbReference>
<sequence length="614" mass="69395">MKKKVRFYQSVNFKIALAFILILLISIEIIGAYFIRGLEHETINNFISDMNSRVTSLASTIGPELSKKDDQGQETEDVSTNIQRIINNSSLSDVIEVRVIDDKGIVRATNRSNDASIIGKKNDYTNANDFTSKQEVVFDPGTDKRVNINIQPIQSPTGDANIGVLYVKSDIEKKYSEISDTALIFFSASMIAGLISIIVAVLVSRSITQPIGELREQALRIARGDYSGKVKVHGKDELGQLADTFNQLSERIAEAQDTMESERNRLDSVLSHMTDGVIATDRRGKIITINEMALSLLDVTTEGAIGESILTLLDIEEDYTLRKLLEDSDEIVLDRSTSNQEKDQMILRVDFAMIRRESGFISGLVAVLHDVTEQEKTERERREFVSNVSHELRTPLTSMRSYIEALSEGAWKDEEIAPNFLNVTLEETDRMIRMINDLLSLSRMDTGNSNIQMEYVNFNELISFVLDRFDMMVTNQEKKYTIRREFTQRDLWVEVDTDKIIQVVDNIMNNAIKYSPDGGTITCRLLETHNNVVLSISDQGLGIPKKDLTRVFERFYRVDKARARAQGGTGLGLAISREVIKAHGGSIWAESKEGKGSTFYISLPYEPYEEDWWE</sequence>
<evidence type="ECO:0000259" key="14">
    <source>
        <dbReference type="PROSITE" id="PS50112"/>
    </source>
</evidence>
<evidence type="ECO:0000256" key="7">
    <source>
        <dbReference type="ARBA" id="ARBA00022777"/>
    </source>
</evidence>
<dbReference type="eggNOG" id="COG5002">
    <property type="taxonomic scope" value="Bacteria"/>
</dbReference>
<dbReference type="SMART" id="SM00091">
    <property type="entry name" value="PAS"/>
    <property type="match status" value="1"/>
</dbReference>
<dbReference type="FunFam" id="3.30.565.10:FF:000006">
    <property type="entry name" value="Sensor histidine kinase WalK"/>
    <property type="match status" value="1"/>
</dbReference>
<evidence type="ECO:0000256" key="3">
    <source>
        <dbReference type="ARBA" id="ARBA00012438"/>
    </source>
</evidence>
<feature type="domain" description="HAMP" evidence="16">
    <location>
        <begin position="205"/>
        <end position="257"/>
    </location>
</feature>
<dbReference type="PROSITE" id="PS50109">
    <property type="entry name" value="HIS_KIN"/>
    <property type="match status" value="1"/>
</dbReference>
<dbReference type="InterPro" id="IPR003661">
    <property type="entry name" value="HisK_dim/P_dom"/>
</dbReference>
<dbReference type="Pfam" id="PF00672">
    <property type="entry name" value="HAMP"/>
    <property type="match status" value="1"/>
</dbReference>
<evidence type="ECO:0000256" key="1">
    <source>
        <dbReference type="ARBA" id="ARBA00000085"/>
    </source>
</evidence>
<evidence type="ECO:0000256" key="8">
    <source>
        <dbReference type="ARBA" id="ARBA00022989"/>
    </source>
</evidence>
<dbReference type="CDD" id="cd00130">
    <property type="entry name" value="PAS"/>
    <property type="match status" value="1"/>
</dbReference>
<dbReference type="InterPro" id="IPR050351">
    <property type="entry name" value="BphY/WalK/GraS-like"/>
</dbReference>
<dbReference type="EC" id="2.7.13.3" evidence="3"/>
<dbReference type="SUPFAM" id="SSF55874">
    <property type="entry name" value="ATPase domain of HSP90 chaperone/DNA topoisomerase II/histidine kinase"/>
    <property type="match status" value="1"/>
</dbReference>
<dbReference type="PRINTS" id="PR00344">
    <property type="entry name" value="BCTRLSENSOR"/>
</dbReference>
<evidence type="ECO:0000256" key="9">
    <source>
        <dbReference type="ARBA" id="ARBA00023012"/>
    </source>
</evidence>
<dbReference type="Pfam" id="PF02518">
    <property type="entry name" value="HATPase_c"/>
    <property type="match status" value="1"/>
</dbReference>
<protein>
    <recommendedName>
        <fullName evidence="3">histidine kinase</fullName>
        <ecNumber evidence="3">2.7.13.3</ecNumber>
    </recommendedName>
</protein>
<dbReference type="InterPro" id="IPR036097">
    <property type="entry name" value="HisK_dim/P_sf"/>
</dbReference>
<dbReference type="PROSITE" id="PS50885">
    <property type="entry name" value="HAMP"/>
    <property type="match status" value="1"/>
</dbReference>
<dbReference type="GO" id="GO:0004721">
    <property type="term" value="F:phosphoprotein phosphatase activity"/>
    <property type="evidence" value="ECO:0007669"/>
    <property type="project" value="TreeGrafter"/>
</dbReference>
<evidence type="ECO:0000259" key="16">
    <source>
        <dbReference type="PROSITE" id="PS50885"/>
    </source>
</evidence>
<dbReference type="Gene3D" id="3.30.565.10">
    <property type="entry name" value="Histidine kinase-like ATPase, C-terminal domain"/>
    <property type="match status" value="1"/>
</dbReference>
<dbReference type="InterPro" id="IPR000700">
    <property type="entry name" value="PAS-assoc_C"/>
</dbReference>
<dbReference type="Gene3D" id="1.10.287.130">
    <property type="match status" value="1"/>
</dbReference>
<keyword evidence="8 12" id="KW-1133">Transmembrane helix</keyword>
<comment type="subcellular location">
    <subcellularLocation>
        <location evidence="2">Membrane</location>
    </subcellularLocation>
</comment>
<dbReference type="PROSITE" id="PS50112">
    <property type="entry name" value="PAS"/>
    <property type="match status" value="1"/>
</dbReference>
<keyword evidence="4" id="KW-0597">Phosphoprotein</keyword>
<dbReference type="SMART" id="SM00304">
    <property type="entry name" value="HAMP"/>
    <property type="match status" value="1"/>
</dbReference>
<keyword evidence="11" id="KW-0175">Coiled coil</keyword>
<feature type="transmembrane region" description="Helical" evidence="12">
    <location>
        <begin position="15"/>
        <end position="35"/>
    </location>
</feature>
<dbReference type="InterPro" id="IPR036890">
    <property type="entry name" value="HATPase_C_sf"/>
</dbReference>
<dbReference type="InterPro" id="IPR035965">
    <property type="entry name" value="PAS-like_dom_sf"/>
</dbReference>